<name>A0AAU9JKU9_9CILI</name>
<organism evidence="1 2">
    <name type="scientific">Blepharisma stoltei</name>
    <dbReference type="NCBI Taxonomy" id="1481888"/>
    <lineage>
        <taxon>Eukaryota</taxon>
        <taxon>Sar</taxon>
        <taxon>Alveolata</taxon>
        <taxon>Ciliophora</taxon>
        <taxon>Postciliodesmatophora</taxon>
        <taxon>Heterotrichea</taxon>
        <taxon>Heterotrichida</taxon>
        <taxon>Blepharismidae</taxon>
        <taxon>Blepharisma</taxon>
    </lineage>
</organism>
<protein>
    <submittedName>
        <fullName evidence="1">Uncharacterized protein</fullName>
    </submittedName>
</protein>
<reference evidence="1" key="1">
    <citation type="submission" date="2021-09" db="EMBL/GenBank/DDBJ databases">
        <authorList>
            <consortium name="AG Swart"/>
            <person name="Singh M."/>
            <person name="Singh A."/>
            <person name="Seah K."/>
            <person name="Emmerich C."/>
        </authorList>
    </citation>
    <scope>NUCLEOTIDE SEQUENCE</scope>
    <source>
        <strain evidence="1">ATCC30299</strain>
    </source>
</reference>
<proteinExistence type="predicted"/>
<sequence>MNSYQGHIFICFLAFIQKPKFFFDIRLYLFEQQGKVNLQFFFTYFFIKVKTIYIKQLDLLRLFANACG</sequence>
<keyword evidence="2" id="KW-1185">Reference proteome</keyword>
<evidence type="ECO:0000313" key="1">
    <source>
        <dbReference type="EMBL" id="CAG9328500.1"/>
    </source>
</evidence>
<dbReference type="EMBL" id="CAJZBQ010000046">
    <property type="protein sequence ID" value="CAG9328500.1"/>
    <property type="molecule type" value="Genomic_DNA"/>
</dbReference>
<dbReference type="AlphaFoldDB" id="A0AAU9JKU9"/>
<evidence type="ECO:0000313" key="2">
    <source>
        <dbReference type="Proteomes" id="UP001162131"/>
    </source>
</evidence>
<accession>A0AAU9JKU9</accession>
<dbReference type="Proteomes" id="UP001162131">
    <property type="component" value="Unassembled WGS sequence"/>
</dbReference>
<gene>
    <name evidence="1" type="ORF">BSTOLATCC_MIC46498</name>
</gene>
<comment type="caution">
    <text evidence="1">The sequence shown here is derived from an EMBL/GenBank/DDBJ whole genome shotgun (WGS) entry which is preliminary data.</text>
</comment>